<feature type="disulfide bond" evidence="18">
    <location>
        <begin position="201"/>
        <end position="233"/>
    </location>
</feature>
<evidence type="ECO:0000256" key="1">
    <source>
        <dbReference type="ARBA" id="ARBA00000189"/>
    </source>
</evidence>
<keyword evidence="11 19" id="KW-0560">Oxidoreductase</keyword>
<feature type="binding site" evidence="16">
    <location>
        <position position="74"/>
    </location>
    <ligand>
        <name>Ca(2+)</name>
        <dbReference type="ChEBI" id="CHEBI:29108"/>
        <label>1</label>
    </ligand>
</feature>
<dbReference type="InterPro" id="IPR002016">
    <property type="entry name" value="Haem_peroxidase"/>
</dbReference>
<dbReference type="AlphaFoldDB" id="A0A4Y7KF48"/>
<comment type="cofactor">
    <cofactor evidence="16 19">
        <name>Ca(2+)</name>
        <dbReference type="ChEBI" id="CHEBI:29108"/>
    </cofactor>
    <text evidence="16 19">Binds 2 calcium ions per subunit.</text>
</comment>
<keyword evidence="13 18" id="KW-1015">Disulfide bond</keyword>
<protein>
    <recommendedName>
        <fullName evidence="4 19">Peroxidase</fullName>
        <ecNumber evidence="4 19">1.11.1.7</ecNumber>
    </recommendedName>
</protein>
<feature type="chain" id="PRO_5021513954" description="Peroxidase" evidence="19">
    <location>
        <begin position="23"/>
        <end position="365"/>
    </location>
</feature>
<feature type="domain" description="Plant heme peroxidase family profile" evidence="21">
    <location>
        <begin position="23"/>
        <end position="331"/>
    </location>
</feature>
<evidence type="ECO:0000256" key="4">
    <source>
        <dbReference type="ARBA" id="ARBA00012313"/>
    </source>
</evidence>
<feature type="binding site" evidence="15">
    <location>
        <position position="164"/>
    </location>
    <ligand>
        <name>substrate</name>
    </ligand>
</feature>
<dbReference type="PANTHER" id="PTHR31517:SF59">
    <property type="entry name" value="PEROXIDASE"/>
    <property type="match status" value="1"/>
</dbReference>
<evidence type="ECO:0000313" key="22">
    <source>
        <dbReference type="EMBL" id="RZC70791.1"/>
    </source>
</evidence>
<dbReference type="OrthoDB" id="2113341at2759"/>
<keyword evidence="12 16" id="KW-0408">Iron</keyword>
<dbReference type="GO" id="GO:0006979">
    <property type="term" value="P:response to oxidative stress"/>
    <property type="evidence" value="ECO:0007669"/>
    <property type="project" value="UniProtKB-UniRule"/>
</dbReference>
<keyword evidence="5 19" id="KW-0964">Secreted</keyword>
<evidence type="ECO:0000256" key="11">
    <source>
        <dbReference type="ARBA" id="ARBA00023002"/>
    </source>
</evidence>
<evidence type="ECO:0000256" key="2">
    <source>
        <dbReference type="ARBA" id="ARBA00002322"/>
    </source>
</evidence>
<dbReference type="STRING" id="3469.A0A4Y7KF48"/>
<dbReference type="Proteomes" id="UP000316621">
    <property type="component" value="Chromosome 7"/>
</dbReference>
<dbReference type="GO" id="GO:0046872">
    <property type="term" value="F:metal ion binding"/>
    <property type="evidence" value="ECO:0007669"/>
    <property type="project" value="UniProtKB-UniRule"/>
</dbReference>
<keyword evidence="8 16" id="KW-0479">Metal-binding</keyword>
<feature type="region of interest" description="Disordered" evidence="20">
    <location>
        <begin position="330"/>
        <end position="365"/>
    </location>
</feature>
<evidence type="ECO:0000256" key="10">
    <source>
        <dbReference type="ARBA" id="ARBA00022837"/>
    </source>
</evidence>
<dbReference type="Gramene" id="RZC70791">
    <property type="protein sequence ID" value="RZC70791"/>
    <property type="gene ID" value="C5167_033950"/>
</dbReference>
<gene>
    <name evidence="22" type="ORF">C5167_033950</name>
</gene>
<evidence type="ECO:0000259" key="21">
    <source>
        <dbReference type="PROSITE" id="PS50873"/>
    </source>
</evidence>
<feature type="active site" description="Proton acceptor" evidence="14">
    <location>
        <position position="73"/>
    </location>
</feature>
<feature type="site" description="Transition state stabilizer" evidence="17">
    <location>
        <position position="69"/>
    </location>
</feature>
<comment type="subcellular location">
    <subcellularLocation>
        <location evidence="19">Secreted</location>
    </subcellularLocation>
</comment>
<dbReference type="InterPro" id="IPR000823">
    <property type="entry name" value="Peroxidase_pln"/>
</dbReference>
<feature type="signal peptide" evidence="19">
    <location>
        <begin position="1"/>
        <end position="22"/>
    </location>
</feature>
<feature type="disulfide bond" evidence="18">
    <location>
        <begin position="33"/>
        <end position="118"/>
    </location>
</feature>
<dbReference type="InterPro" id="IPR010255">
    <property type="entry name" value="Haem_peroxidase_sf"/>
</dbReference>
<evidence type="ECO:0000256" key="20">
    <source>
        <dbReference type="SAM" id="MobiDB-lite"/>
    </source>
</evidence>
<evidence type="ECO:0000256" key="9">
    <source>
        <dbReference type="ARBA" id="ARBA00022729"/>
    </source>
</evidence>
<dbReference type="PRINTS" id="PR00458">
    <property type="entry name" value="PEROXIDASE"/>
</dbReference>
<evidence type="ECO:0000256" key="7">
    <source>
        <dbReference type="ARBA" id="ARBA00022617"/>
    </source>
</evidence>
<name>A0A4Y7KF48_PAPSO</name>
<comment type="similarity">
    <text evidence="3">Belongs to the peroxidase family. Ascorbate peroxidase subfamily.</text>
</comment>
<evidence type="ECO:0000256" key="13">
    <source>
        <dbReference type="ARBA" id="ARBA00023157"/>
    </source>
</evidence>
<keyword evidence="19" id="KW-0376">Hydrogen peroxide</keyword>
<keyword evidence="6 19" id="KW-0575">Peroxidase</keyword>
<feature type="compositionally biased region" description="Pro residues" evidence="20">
    <location>
        <begin position="335"/>
        <end position="358"/>
    </location>
</feature>
<feature type="disulfide bond" evidence="18">
    <location>
        <begin position="75"/>
        <end position="80"/>
    </location>
</feature>
<keyword evidence="9 19" id="KW-0732">Signal</keyword>
<dbReference type="PROSITE" id="PS50873">
    <property type="entry name" value="PEROXIDASE_4"/>
    <property type="match status" value="1"/>
</dbReference>
<dbReference type="InterPro" id="IPR019794">
    <property type="entry name" value="Peroxidases_AS"/>
</dbReference>
<reference evidence="22 23" key="1">
    <citation type="journal article" date="2018" name="Science">
        <title>The opium poppy genome and morphinan production.</title>
        <authorList>
            <person name="Guo L."/>
            <person name="Winzer T."/>
            <person name="Yang X."/>
            <person name="Li Y."/>
            <person name="Ning Z."/>
            <person name="He Z."/>
            <person name="Teodor R."/>
            <person name="Lu Y."/>
            <person name="Bowser T.A."/>
            <person name="Graham I.A."/>
            <person name="Ye K."/>
        </authorList>
    </citation>
    <scope>NUCLEOTIDE SEQUENCE [LARGE SCALE GENOMIC DNA]</scope>
    <source>
        <strain evidence="23">cv. HN1</strain>
        <tissue evidence="22">Leaves</tissue>
    </source>
</reference>
<feature type="binding site" evidence="16">
    <location>
        <position position="92"/>
    </location>
    <ligand>
        <name>Ca(2+)</name>
        <dbReference type="ChEBI" id="CHEBI:29108"/>
        <label>1</label>
    </ligand>
</feature>
<dbReference type="Gene3D" id="1.10.520.10">
    <property type="match status" value="1"/>
</dbReference>
<dbReference type="EC" id="1.11.1.7" evidence="4 19"/>
<dbReference type="InterPro" id="IPR033905">
    <property type="entry name" value="Secretory_peroxidase"/>
</dbReference>
<sequence length="365" mass="38950">MKGLGGAVLVFLLLNLTITCHGQLRSGFYLGKCKGGNQYFNVEALIRGVVQEEFSKLPNGPTMAAALLRLQFHDCFVTGCDASLLLDGPSSEKTAFPNLSVRGYDVIDKAKAALEKACPGVVSCSDIIAVATRDAVVLSKGLSYRVQTGRRDGFDSKKDNVNLPSPFISVKDSIAAFAAKGLNKKEMVLLLAAHTVGITHCALIRNRLYNFRNNGTRDPTMDPTLFQFLSKKCPKSDTTLGGEIALDQTPNSINVVDNGFLKQVKARKGILEIDQGLGLDPLTAEIVRSYADGPLSQKFRYDFGAAMIKLGGVGVLTGKNGEIRRTCNAVNNPKPLQPKPAGPTPVQPKPAGPTPKPAGLPSLGL</sequence>
<feature type="binding site" evidence="16">
    <location>
        <position position="195"/>
    </location>
    <ligand>
        <name>Ca(2+)</name>
        <dbReference type="ChEBI" id="CHEBI:29108"/>
        <label>2</label>
    </ligand>
</feature>
<comment type="function">
    <text evidence="2">Removal of H(2)O(2), oxidation of toxic reductants, biosynthesis and degradation of lignin, suberization, auxin catabolism, response to environmental stresses such as wounding, pathogen attack and oxidative stress. These functions might be dependent on each isozyme/isoform in each plant tissue.</text>
</comment>
<comment type="similarity">
    <text evidence="19">Belongs to the peroxidase family. Classical plant (class III) peroxidase subfamily.</text>
</comment>
<dbReference type="GO" id="GO:0140825">
    <property type="term" value="F:lactoperoxidase activity"/>
    <property type="evidence" value="ECO:0007669"/>
    <property type="project" value="UniProtKB-EC"/>
</dbReference>
<dbReference type="PRINTS" id="PR00461">
    <property type="entry name" value="PLPEROXIDASE"/>
</dbReference>
<feature type="binding site" evidence="16">
    <location>
        <position position="77"/>
    </location>
    <ligand>
        <name>Ca(2+)</name>
        <dbReference type="ChEBI" id="CHEBI:29108"/>
        <label>1</label>
    </ligand>
</feature>
<feature type="disulfide bond" evidence="18">
    <location>
        <begin position="124"/>
        <end position="327"/>
    </location>
</feature>
<evidence type="ECO:0000256" key="6">
    <source>
        <dbReference type="ARBA" id="ARBA00022559"/>
    </source>
</evidence>
<accession>A0A4Y7KF48</accession>
<evidence type="ECO:0000313" key="23">
    <source>
        <dbReference type="Proteomes" id="UP000316621"/>
    </source>
</evidence>
<dbReference type="PROSITE" id="PS00436">
    <property type="entry name" value="PEROXIDASE_2"/>
    <property type="match status" value="1"/>
</dbReference>
<evidence type="ECO:0000256" key="14">
    <source>
        <dbReference type="PIRSR" id="PIRSR600823-1"/>
    </source>
</evidence>
<evidence type="ECO:0000256" key="12">
    <source>
        <dbReference type="ARBA" id="ARBA00023004"/>
    </source>
</evidence>
<proteinExistence type="inferred from homology"/>
<keyword evidence="7 19" id="KW-0349">Heme</keyword>
<evidence type="ECO:0000256" key="8">
    <source>
        <dbReference type="ARBA" id="ARBA00022723"/>
    </source>
</evidence>
<dbReference type="SUPFAM" id="SSF48113">
    <property type="entry name" value="Heme-dependent peroxidases"/>
    <property type="match status" value="1"/>
</dbReference>
<dbReference type="CDD" id="cd00693">
    <property type="entry name" value="secretory_peroxidase"/>
    <property type="match status" value="1"/>
</dbReference>
<evidence type="ECO:0000256" key="3">
    <source>
        <dbReference type="ARBA" id="ARBA00006873"/>
    </source>
</evidence>
<organism evidence="22 23">
    <name type="scientific">Papaver somniferum</name>
    <name type="common">Opium poppy</name>
    <dbReference type="NCBI Taxonomy" id="3469"/>
    <lineage>
        <taxon>Eukaryota</taxon>
        <taxon>Viridiplantae</taxon>
        <taxon>Streptophyta</taxon>
        <taxon>Embryophyta</taxon>
        <taxon>Tracheophyta</taxon>
        <taxon>Spermatophyta</taxon>
        <taxon>Magnoliopsida</taxon>
        <taxon>Ranunculales</taxon>
        <taxon>Papaveraceae</taxon>
        <taxon>Papaveroideae</taxon>
        <taxon>Papaver</taxon>
    </lineage>
</organism>
<dbReference type="PANTHER" id="PTHR31517">
    <property type="match status" value="1"/>
</dbReference>
<feature type="binding site" evidence="16">
    <location>
        <position position="83"/>
    </location>
    <ligand>
        <name>Ca(2+)</name>
        <dbReference type="ChEBI" id="CHEBI:29108"/>
        <label>1</label>
    </ligand>
</feature>
<dbReference type="GO" id="GO:0020037">
    <property type="term" value="F:heme binding"/>
    <property type="evidence" value="ECO:0007669"/>
    <property type="project" value="UniProtKB-UniRule"/>
</dbReference>
<dbReference type="GO" id="GO:0005576">
    <property type="term" value="C:extracellular region"/>
    <property type="evidence" value="ECO:0007669"/>
    <property type="project" value="UniProtKB-SubCell"/>
</dbReference>
<evidence type="ECO:0000256" key="15">
    <source>
        <dbReference type="PIRSR" id="PIRSR600823-2"/>
    </source>
</evidence>
<dbReference type="EMBL" id="CM010721">
    <property type="protein sequence ID" value="RZC70791.1"/>
    <property type="molecule type" value="Genomic_DNA"/>
</dbReference>
<feature type="binding site" evidence="16">
    <location>
        <position position="79"/>
    </location>
    <ligand>
        <name>Ca(2+)</name>
        <dbReference type="ChEBI" id="CHEBI:29108"/>
        <label>1</label>
    </ligand>
</feature>
<evidence type="ECO:0000256" key="5">
    <source>
        <dbReference type="ARBA" id="ARBA00022525"/>
    </source>
</evidence>
<dbReference type="OMA" id="FRYDFGA"/>
<dbReference type="InterPro" id="IPR019793">
    <property type="entry name" value="Peroxidases_heam-ligand_BS"/>
</dbReference>
<evidence type="ECO:0000256" key="18">
    <source>
        <dbReference type="PIRSR" id="PIRSR600823-5"/>
    </source>
</evidence>
<comment type="catalytic activity">
    <reaction evidence="1 19">
        <text>2 a phenolic donor + H2O2 = 2 a phenolic radical donor + 2 H2O</text>
        <dbReference type="Rhea" id="RHEA:56136"/>
        <dbReference type="ChEBI" id="CHEBI:15377"/>
        <dbReference type="ChEBI" id="CHEBI:16240"/>
        <dbReference type="ChEBI" id="CHEBI:139520"/>
        <dbReference type="ChEBI" id="CHEBI:139521"/>
        <dbReference type="EC" id="1.11.1.7"/>
    </reaction>
</comment>
<evidence type="ECO:0000256" key="16">
    <source>
        <dbReference type="PIRSR" id="PIRSR600823-3"/>
    </source>
</evidence>
<comment type="cofactor">
    <cofactor evidence="16 19">
        <name>heme b</name>
        <dbReference type="ChEBI" id="CHEBI:60344"/>
    </cofactor>
    <text evidence="16 19">Binds 1 heme b (iron(II)-protoporphyrin IX) group per subunit.</text>
</comment>
<feature type="binding site" evidence="16">
    <location>
        <position position="257"/>
    </location>
    <ligand>
        <name>Ca(2+)</name>
        <dbReference type="ChEBI" id="CHEBI:29108"/>
        <label>2</label>
    </ligand>
</feature>
<feature type="binding site" evidence="16">
    <location>
        <position position="81"/>
    </location>
    <ligand>
        <name>Ca(2+)</name>
        <dbReference type="ChEBI" id="CHEBI:29108"/>
        <label>1</label>
    </ligand>
</feature>
<dbReference type="Pfam" id="PF00141">
    <property type="entry name" value="peroxidase"/>
    <property type="match status" value="1"/>
</dbReference>
<keyword evidence="23" id="KW-1185">Reference proteome</keyword>
<dbReference type="Gene3D" id="1.10.420.10">
    <property type="entry name" value="Peroxidase, domain 2"/>
    <property type="match status" value="1"/>
</dbReference>
<feature type="binding site" description="axial binding residue" evidence="16">
    <location>
        <position position="194"/>
    </location>
    <ligand>
        <name>heme b</name>
        <dbReference type="ChEBI" id="CHEBI:60344"/>
    </ligand>
    <ligandPart>
        <name>Fe</name>
        <dbReference type="ChEBI" id="CHEBI:18248"/>
    </ligandPart>
</feature>
<evidence type="ECO:0000256" key="17">
    <source>
        <dbReference type="PIRSR" id="PIRSR600823-4"/>
    </source>
</evidence>
<dbReference type="FunFam" id="1.10.420.10:FF:000007">
    <property type="entry name" value="Peroxidase"/>
    <property type="match status" value="1"/>
</dbReference>
<keyword evidence="10 16" id="KW-0106">Calcium</keyword>
<dbReference type="PROSITE" id="PS00435">
    <property type="entry name" value="PEROXIDASE_1"/>
    <property type="match status" value="1"/>
</dbReference>
<evidence type="ECO:0000256" key="19">
    <source>
        <dbReference type="RuleBase" id="RU362060"/>
    </source>
</evidence>
<dbReference type="GO" id="GO:0042744">
    <property type="term" value="P:hydrogen peroxide catabolic process"/>
    <property type="evidence" value="ECO:0007669"/>
    <property type="project" value="UniProtKB-KW"/>
</dbReference>